<evidence type="ECO:0000313" key="4">
    <source>
        <dbReference type="Proteomes" id="UP001152797"/>
    </source>
</evidence>
<evidence type="ECO:0000313" key="2">
    <source>
        <dbReference type="EMBL" id="CAL1133946.1"/>
    </source>
</evidence>
<dbReference type="EMBL" id="CAMXCT010000567">
    <property type="protein sequence ID" value="CAI3980571.1"/>
    <property type="molecule type" value="Genomic_DNA"/>
</dbReference>
<dbReference type="AlphaFoldDB" id="A0A9P1FLS3"/>
<evidence type="ECO:0000313" key="3">
    <source>
        <dbReference type="EMBL" id="CAL4767883.1"/>
    </source>
</evidence>
<comment type="caution">
    <text evidence="1">The sequence shown here is derived from an EMBL/GenBank/DDBJ whole genome shotgun (WGS) entry which is preliminary data.</text>
</comment>
<reference evidence="1" key="1">
    <citation type="submission" date="2022-10" db="EMBL/GenBank/DDBJ databases">
        <authorList>
            <person name="Chen Y."/>
            <person name="Dougan E. K."/>
            <person name="Chan C."/>
            <person name="Rhodes N."/>
            <person name="Thang M."/>
        </authorList>
    </citation>
    <scope>NUCLEOTIDE SEQUENCE</scope>
</reference>
<dbReference type="EMBL" id="CAMXCT030000567">
    <property type="protein sequence ID" value="CAL4767883.1"/>
    <property type="molecule type" value="Genomic_DNA"/>
</dbReference>
<reference evidence="2" key="2">
    <citation type="submission" date="2024-04" db="EMBL/GenBank/DDBJ databases">
        <authorList>
            <person name="Chen Y."/>
            <person name="Shah S."/>
            <person name="Dougan E. K."/>
            <person name="Thang M."/>
            <person name="Chan C."/>
        </authorList>
    </citation>
    <scope>NUCLEOTIDE SEQUENCE [LARGE SCALE GENOMIC DNA]</scope>
</reference>
<name>A0A9P1FLS3_9DINO</name>
<dbReference type="EMBL" id="CAMXCT020000567">
    <property type="protein sequence ID" value="CAL1133946.1"/>
    <property type="molecule type" value="Genomic_DNA"/>
</dbReference>
<keyword evidence="4" id="KW-1185">Reference proteome</keyword>
<accession>A0A9P1FLS3</accession>
<protein>
    <submittedName>
        <fullName evidence="3">Leishmanolysin-like</fullName>
    </submittedName>
</protein>
<gene>
    <name evidence="1" type="ORF">C1SCF055_LOCUS8435</name>
</gene>
<evidence type="ECO:0000313" key="1">
    <source>
        <dbReference type="EMBL" id="CAI3980571.1"/>
    </source>
</evidence>
<proteinExistence type="predicted"/>
<organism evidence="1">
    <name type="scientific">Cladocopium goreaui</name>
    <dbReference type="NCBI Taxonomy" id="2562237"/>
    <lineage>
        <taxon>Eukaryota</taxon>
        <taxon>Sar</taxon>
        <taxon>Alveolata</taxon>
        <taxon>Dinophyceae</taxon>
        <taxon>Suessiales</taxon>
        <taxon>Symbiodiniaceae</taxon>
        <taxon>Cladocopium</taxon>
    </lineage>
</organism>
<dbReference type="Proteomes" id="UP001152797">
    <property type="component" value="Unassembled WGS sequence"/>
</dbReference>
<sequence length="276" mass="31276">MHLNRVYIILCCSVLPWAKPLMVEGKRTCHGVKLFGFVFAASALLVTARGHNGEYTLRDPQSVEEAINILNEIERLAEDCLANGVKELQVGRGLSPRPWFQEVVDRYGAPPRQHPQRYSRDGRRLSVLAENNTAPIRFHLNFDTLYEDKVQANPFTKDRYCFREGEWFRIGYPGEKPSGSGPDGCGDRTTTVVHGDKWCLCTVTDLITDQMRNFVIYATTEALAEFHFSTCSIQQMEVMKQVPGFFSVKPLEDELKFRPLSGRVKDPIVINCADDA</sequence>